<dbReference type="Proteomes" id="UP000076407">
    <property type="component" value="Unassembled WGS sequence"/>
</dbReference>
<evidence type="ECO:0000313" key="1">
    <source>
        <dbReference type="EnsemblMetazoa" id="AQUA014462-PA"/>
    </source>
</evidence>
<protein>
    <submittedName>
        <fullName evidence="1">Uncharacterized protein</fullName>
    </submittedName>
</protein>
<dbReference type="AlphaFoldDB" id="A0A182XRI9"/>
<organism evidence="1 2">
    <name type="scientific">Anopheles quadriannulatus</name>
    <name type="common">Mosquito</name>
    <dbReference type="NCBI Taxonomy" id="34691"/>
    <lineage>
        <taxon>Eukaryota</taxon>
        <taxon>Metazoa</taxon>
        <taxon>Ecdysozoa</taxon>
        <taxon>Arthropoda</taxon>
        <taxon>Hexapoda</taxon>
        <taxon>Insecta</taxon>
        <taxon>Pterygota</taxon>
        <taxon>Neoptera</taxon>
        <taxon>Endopterygota</taxon>
        <taxon>Diptera</taxon>
        <taxon>Nematocera</taxon>
        <taxon>Culicoidea</taxon>
        <taxon>Culicidae</taxon>
        <taxon>Anophelinae</taxon>
        <taxon>Anopheles</taxon>
    </lineage>
</organism>
<keyword evidence="2" id="KW-1185">Reference proteome</keyword>
<sequence length="66" mass="7072">MFDTRCYSIGHGSRACCVGVTLDKLAALRGAPILSLFASGTTVGYFLTGETFPKATMLKLLIVLHH</sequence>
<evidence type="ECO:0000313" key="2">
    <source>
        <dbReference type="Proteomes" id="UP000076407"/>
    </source>
</evidence>
<dbReference type="VEuPathDB" id="VectorBase:AQUA014462"/>
<dbReference type="EnsemblMetazoa" id="AQUA014462-RA">
    <property type="protein sequence ID" value="AQUA014462-PA"/>
    <property type="gene ID" value="AQUA014462"/>
</dbReference>
<reference evidence="1" key="1">
    <citation type="submission" date="2020-05" db="UniProtKB">
        <authorList>
            <consortium name="EnsemblMetazoa"/>
        </authorList>
    </citation>
    <scope>IDENTIFICATION</scope>
    <source>
        <strain evidence="1">SANGQUA</strain>
    </source>
</reference>
<proteinExistence type="predicted"/>
<accession>A0A182XRI9</accession>
<name>A0A182XRI9_ANOQN</name>